<evidence type="ECO:0000256" key="1">
    <source>
        <dbReference type="SAM" id="MobiDB-lite"/>
    </source>
</evidence>
<gene>
    <name evidence="2" type="ORF">CH35J_007408</name>
</gene>
<evidence type="ECO:0000313" key="3">
    <source>
        <dbReference type="Proteomes" id="UP000305883"/>
    </source>
</evidence>
<reference evidence="2 3" key="1">
    <citation type="journal article" date="2019" name="Genome Biol. Evol.">
        <title>Genomic Plasticity Mediated by Transposable Elements in the Plant Pathogenic Fungus Colletotrichum higginsianum.</title>
        <authorList>
            <person name="Tsushima A."/>
            <person name="Gan P."/>
            <person name="Kumakura N."/>
            <person name="Narusaka M."/>
            <person name="Takano Y."/>
            <person name="Narusaka Y."/>
            <person name="Shirasu K."/>
        </authorList>
    </citation>
    <scope>NUCLEOTIDE SEQUENCE [LARGE SCALE GENOMIC DNA]</scope>
    <source>
        <strain evidence="2 3">MAFF305635-RFP</strain>
    </source>
</reference>
<accession>A0A4V4NBW6</accession>
<evidence type="ECO:0000313" key="2">
    <source>
        <dbReference type="EMBL" id="TIC97683.1"/>
    </source>
</evidence>
<protein>
    <submittedName>
        <fullName evidence="2">Uncharacterized protein</fullName>
    </submittedName>
</protein>
<dbReference type="AlphaFoldDB" id="A0A4V4NBW6"/>
<name>A0A4V4NBW6_9PEZI</name>
<dbReference type="OrthoDB" id="10627882at2759"/>
<comment type="caution">
    <text evidence="2">The sequence shown here is derived from an EMBL/GenBank/DDBJ whole genome shotgun (WGS) entry which is preliminary data.</text>
</comment>
<proteinExistence type="predicted"/>
<dbReference type="EMBL" id="MWPZ01000005">
    <property type="protein sequence ID" value="TIC97683.1"/>
    <property type="molecule type" value="Genomic_DNA"/>
</dbReference>
<dbReference type="Proteomes" id="UP000305883">
    <property type="component" value="Unassembled WGS sequence"/>
</dbReference>
<feature type="region of interest" description="Disordered" evidence="1">
    <location>
        <begin position="28"/>
        <end position="76"/>
    </location>
</feature>
<sequence length="110" mass="12204">MNGIPTLPDRKERAQIRKVGQKAYDALYEDQPLGSKRPRTRTPSESSIVCLGDGDTDSSSMSEDEPEDAEGTAQTNRAILPLLNRSQRVAQKPDYNVANAYTHLELDLET</sequence>
<organism evidence="2 3">
    <name type="scientific">Colletotrichum higginsianum</name>
    <dbReference type="NCBI Taxonomy" id="80884"/>
    <lineage>
        <taxon>Eukaryota</taxon>
        <taxon>Fungi</taxon>
        <taxon>Dikarya</taxon>
        <taxon>Ascomycota</taxon>
        <taxon>Pezizomycotina</taxon>
        <taxon>Sordariomycetes</taxon>
        <taxon>Hypocreomycetidae</taxon>
        <taxon>Glomerellales</taxon>
        <taxon>Glomerellaceae</taxon>
        <taxon>Colletotrichum</taxon>
        <taxon>Colletotrichum destructivum species complex</taxon>
    </lineage>
</organism>